<dbReference type="Gene3D" id="3.40.50.300">
    <property type="entry name" value="P-loop containing nucleotide triphosphate hydrolases"/>
    <property type="match status" value="1"/>
</dbReference>
<organism evidence="2 3">
    <name type="scientific">Debaryomyces fabryi</name>
    <dbReference type="NCBI Taxonomy" id="58627"/>
    <lineage>
        <taxon>Eukaryota</taxon>
        <taxon>Fungi</taxon>
        <taxon>Dikarya</taxon>
        <taxon>Ascomycota</taxon>
        <taxon>Saccharomycotina</taxon>
        <taxon>Pichiomycetes</taxon>
        <taxon>Debaryomycetaceae</taxon>
        <taxon>Debaryomyces</taxon>
    </lineage>
</organism>
<dbReference type="Proteomes" id="UP000054251">
    <property type="component" value="Unassembled WGS sequence"/>
</dbReference>
<evidence type="ECO:0000256" key="1">
    <source>
        <dbReference type="ARBA" id="ARBA00022448"/>
    </source>
</evidence>
<evidence type="ECO:0000313" key="3">
    <source>
        <dbReference type="Proteomes" id="UP000054251"/>
    </source>
</evidence>
<dbReference type="PANTHER" id="PTHR19241">
    <property type="entry name" value="ATP-BINDING CASSETTE TRANSPORTER"/>
    <property type="match status" value="1"/>
</dbReference>
<keyword evidence="1" id="KW-0813">Transport</keyword>
<protein>
    <recommendedName>
        <fullName evidence="4">ABC transporter domain-containing protein</fullName>
    </recommendedName>
</protein>
<dbReference type="InterPro" id="IPR027417">
    <property type="entry name" value="P-loop_NTPase"/>
</dbReference>
<reference evidence="2 3" key="1">
    <citation type="submission" date="2015-11" db="EMBL/GenBank/DDBJ databases">
        <title>The genome of Debaryomyces fabryi.</title>
        <authorList>
            <person name="Tafer H."/>
            <person name="Lopandic K."/>
        </authorList>
    </citation>
    <scope>NUCLEOTIDE SEQUENCE [LARGE SCALE GENOMIC DNA]</scope>
    <source>
        <strain evidence="2 3">CBS 789</strain>
    </source>
</reference>
<dbReference type="SUPFAM" id="SSF52540">
    <property type="entry name" value="P-loop containing nucleoside triphosphate hydrolases"/>
    <property type="match status" value="1"/>
</dbReference>
<comment type="caution">
    <text evidence="2">The sequence shown here is derived from an EMBL/GenBank/DDBJ whole genome shotgun (WGS) entry which is preliminary data.</text>
</comment>
<dbReference type="EMBL" id="LMYN01000419">
    <property type="protein sequence ID" value="KRZ98247.1"/>
    <property type="molecule type" value="Genomic_DNA"/>
</dbReference>
<dbReference type="RefSeq" id="XP_015464350.1">
    <property type="nucleotide sequence ID" value="XM_015614822.1"/>
</dbReference>
<name>A0A0V1PPT5_9ASCO</name>
<proteinExistence type="predicted"/>
<keyword evidence="3" id="KW-1185">Reference proteome</keyword>
<dbReference type="GeneID" id="26843002"/>
<sequence length="130" mass="14490">MATYGLSHTKNTKVGNDFIRGVSGGERKRVSIAEVALSFASLQCWDNSTRGLDSATALEFIRALKTSANILNATPMIAIYQCSQDAYDLFDKVVLLYEGTKFFSVTVDKPNYISLRWDTIVRKDKLLLIS</sequence>
<evidence type="ECO:0000313" key="2">
    <source>
        <dbReference type="EMBL" id="KRZ98247.1"/>
    </source>
</evidence>
<dbReference type="AlphaFoldDB" id="A0A0V1PPT5"/>
<gene>
    <name evidence="2" type="ORF">AC631_05993</name>
</gene>
<dbReference type="OrthoDB" id="4093211at2759"/>
<evidence type="ECO:0008006" key="4">
    <source>
        <dbReference type="Google" id="ProtNLM"/>
    </source>
</evidence>
<accession>A0A0V1PPT5</accession>